<name>A0A7X3FKE0_9BACL</name>
<sequence length="137" mass="16464">MADVYDKDTRSSVMQKVRSKGNKSTELRLINLFKEYGITGWRRNYPVKGHPDFVFFDKRAAIFVDGCFWHGHNCRNTSPKENADYWDKKRKRNILHDQKITDIFEKRGWTVVRIWECELKKKNQHETMSRLLEVLNK</sequence>
<accession>A0A7X3FKE0</accession>
<dbReference type="Pfam" id="PF03852">
    <property type="entry name" value="Vsr"/>
    <property type="match status" value="1"/>
</dbReference>
<dbReference type="GO" id="GO:0016787">
    <property type="term" value="F:hydrolase activity"/>
    <property type="evidence" value="ECO:0007669"/>
    <property type="project" value="UniProtKB-KW"/>
</dbReference>
<comment type="similarity">
    <text evidence="6">Belongs to the Vsr family.</text>
</comment>
<evidence type="ECO:0000256" key="6">
    <source>
        <dbReference type="ARBA" id="ARBA00029466"/>
    </source>
</evidence>
<dbReference type="NCBIfam" id="TIGR00632">
    <property type="entry name" value="vsr"/>
    <property type="match status" value="1"/>
</dbReference>
<evidence type="ECO:0000256" key="3">
    <source>
        <dbReference type="ARBA" id="ARBA00022763"/>
    </source>
</evidence>
<dbReference type="InterPro" id="IPR011335">
    <property type="entry name" value="Restrct_endonuc-II-like"/>
</dbReference>
<keyword evidence="2 7" id="KW-0255">Endonuclease</keyword>
<evidence type="ECO:0000256" key="2">
    <source>
        <dbReference type="ARBA" id="ARBA00022759"/>
    </source>
</evidence>
<dbReference type="CDD" id="cd00221">
    <property type="entry name" value="Vsr"/>
    <property type="match status" value="1"/>
</dbReference>
<organism evidence="7 8">
    <name type="scientific">Paenibacillus lutrae</name>
    <dbReference type="NCBI Taxonomy" id="2078573"/>
    <lineage>
        <taxon>Bacteria</taxon>
        <taxon>Bacillati</taxon>
        <taxon>Bacillota</taxon>
        <taxon>Bacilli</taxon>
        <taxon>Bacillales</taxon>
        <taxon>Paenibacillaceae</taxon>
        <taxon>Paenibacillus</taxon>
    </lineage>
</organism>
<reference evidence="7 8" key="1">
    <citation type="journal article" date="2019" name="Microorganisms">
        <title>Paenibacillus lutrae sp. nov., A Chitinolytic Species Isolated from A River Otter in Castril Natural Park, Granada, Spain.</title>
        <authorList>
            <person name="Rodriguez M."/>
            <person name="Reina J.C."/>
            <person name="Bejar V."/>
            <person name="Llamas I."/>
        </authorList>
    </citation>
    <scope>NUCLEOTIDE SEQUENCE [LARGE SCALE GENOMIC DNA]</scope>
    <source>
        <strain evidence="7 8">N10</strain>
    </source>
</reference>
<dbReference type="SUPFAM" id="SSF52980">
    <property type="entry name" value="Restriction endonuclease-like"/>
    <property type="match status" value="1"/>
</dbReference>
<evidence type="ECO:0000313" key="8">
    <source>
        <dbReference type="Proteomes" id="UP000490800"/>
    </source>
</evidence>
<dbReference type="Proteomes" id="UP000490800">
    <property type="component" value="Unassembled WGS sequence"/>
</dbReference>
<keyword evidence="5" id="KW-0234">DNA repair</keyword>
<evidence type="ECO:0000313" key="7">
    <source>
        <dbReference type="EMBL" id="MVP00962.1"/>
    </source>
</evidence>
<dbReference type="RefSeq" id="WP_157336944.1">
    <property type="nucleotide sequence ID" value="NZ_RHLK01000009.1"/>
</dbReference>
<gene>
    <name evidence="7" type="primary">vsr</name>
    <name evidence="7" type="ORF">EDM21_15770</name>
</gene>
<evidence type="ECO:0000256" key="4">
    <source>
        <dbReference type="ARBA" id="ARBA00022801"/>
    </source>
</evidence>
<dbReference type="AlphaFoldDB" id="A0A7X3FKE0"/>
<evidence type="ECO:0000256" key="1">
    <source>
        <dbReference type="ARBA" id="ARBA00022722"/>
    </source>
</evidence>
<dbReference type="Gene3D" id="3.40.960.10">
    <property type="entry name" value="VSR Endonuclease"/>
    <property type="match status" value="1"/>
</dbReference>
<dbReference type="InterPro" id="IPR004603">
    <property type="entry name" value="DNA_mismatch_endonuc_vsr"/>
</dbReference>
<keyword evidence="1" id="KW-0540">Nuclease</keyword>
<protein>
    <submittedName>
        <fullName evidence="7">DNA mismatch endonuclease Vsr</fullName>
    </submittedName>
</protein>
<proteinExistence type="inferred from homology"/>
<evidence type="ECO:0000256" key="5">
    <source>
        <dbReference type="ARBA" id="ARBA00023204"/>
    </source>
</evidence>
<keyword evidence="3" id="KW-0227">DNA damage</keyword>
<dbReference type="GO" id="GO:0006298">
    <property type="term" value="P:mismatch repair"/>
    <property type="evidence" value="ECO:0007669"/>
    <property type="project" value="InterPro"/>
</dbReference>
<comment type="caution">
    <text evidence="7">The sequence shown here is derived from an EMBL/GenBank/DDBJ whole genome shotgun (WGS) entry which is preliminary data.</text>
</comment>
<dbReference type="GO" id="GO:0004519">
    <property type="term" value="F:endonuclease activity"/>
    <property type="evidence" value="ECO:0007669"/>
    <property type="project" value="UniProtKB-KW"/>
</dbReference>
<dbReference type="OrthoDB" id="9801520at2"/>
<keyword evidence="8" id="KW-1185">Reference proteome</keyword>
<keyword evidence="4" id="KW-0378">Hydrolase</keyword>
<dbReference type="EMBL" id="RHLK01000009">
    <property type="protein sequence ID" value="MVP00962.1"/>
    <property type="molecule type" value="Genomic_DNA"/>
</dbReference>